<feature type="domain" description="EGF-like" evidence="8 9">
    <location>
        <begin position="95"/>
        <end position="106"/>
    </location>
</feature>
<dbReference type="PROSITE" id="PS01186">
    <property type="entry name" value="EGF_2"/>
    <property type="match status" value="1"/>
</dbReference>
<dbReference type="PANTHER" id="PTHR14319:SF3">
    <property type="entry name" value="TRANSMEMBRANE PROTEIN-LIKE PROTEIN"/>
    <property type="match status" value="1"/>
</dbReference>
<evidence type="ECO:0000313" key="10">
    <source>
        <dbReference type="EMBL" id="JAT78681.1"/>
    </source>
</evidence>
<evidence type="ECO:0000256" key="3">
    <source>
        <dbReference type="ARBA" id="ARBA00022475"/>
    </source>
</evidence>
<dbReference type="InterPro" id="IPR000742">
    <property type="entry name" value="EGF"/>
</dbReference>
<evidence type="ECO:0000259" key="9">
    <source>
        <dbReference type="PROSITE" id="PS01186"/>
    </source>
</evidence>
<feature type="transmembrane region" description="Helical" evidence="7">
    <location>
        <begin position="120"/>
        <end position="141"/>
    </location>
</feature>
<name>A0A1D2AHW1_ORNBR</name>
<evidence type="ECO:0000256" key="6">
    <source>
        <dbReference type="ARBA" id="ARBA00023136"/>
    </source>
</evidence>
<evidence type="ECO:0000256" key="5">
    <source>
        <dbReference type="ARBA" id="ARBA00022989"/>
    </source>
</evidence>
<evidence type="ECO:0000256" key="4">
    <source>
        <dbReference type="ARBA" id="ARBA00022692"/>
    </source>
</evidence>
<keyword evidence="5 7" id="KW-1133">Transmembrane helix</keyword>
<keyword evidence="6 7" id="KW-0472">Membrane</keyword>
<dbReference type="GO" id="GO:0005886">
    <property type="term" value="C:plasma membrane"/>
    <property type="evidence" value="ECO:0007669"/>
    <property type="project" value="UniProtKB-SubCell"/>
</dbReference>
<keyword evidence="3" id="KW-1003">Cell membrane</keyword>
<sequence>WLTEGVVEVNTSRAEFRTGDLHVPFPEAGLWYLGILPLCTSHHKDNKSNPVHEACDVEHIPLEVHLNGTPCLNMGCGKFGSCFQYQSDSYLYSCCICRAGYRGWGCTDDKKSLSQRELQIRVLLLTLSNLVMIPAIVLAFLRRHYLESTVYSAAMVASTFY</sequence>
<evidence type="ECO:0000256" key="7">
    <source>
        <dbReference type="SAM" id="Phobius"/>
    </source>
</evidence>
<feature type="non-terminal residue" evidence="10">
    <location>
        <position position="1"/>
    </location>
</feature>
<dbReference type="PANTHER" id="PTHR14319">
    <property type="entry name" value="FIVE-SPAN TRANSMEMBRANE PROTEIN M83"/>
    <property type="match status" value="1"/>
</dbReference>
<dbReference type="AlphaFoldDB" id="A0A1D2AHW1"/>
<dbReference type="PROSITE" id="PS00022">
    <property type="entry name" value="EGF_1"/>
    <property type="match status" value="1"/>
</dbReference>
<dbReference type="InterPro" id="IPR021910">
    <property type="entry name" value="NGX6/PGAP6/MYMK"/>
</dbReference>
<dbReference type="Pfam" id="PF12036">
    <property type="entry name" value="DUF3522"/>
    <property type="match status" value="1"/>
</dbReference>
<accession>A0A1D2AHW1</accession>
<reference evidence="10" key="1">
    <citation type="submission" date="2016-07" db="EMBL/GenBank/DDBJ databases">
        <title>Salivary Glands transcriptome analysis on engorged females of Ornithodoros brasiliensis (Acari:Argasidae).</title>
        <authorList>
            <person name="Simons S.M."/>
            <person name="Carvalho E."/>
            <person name="Junqueira-de-Azevedo I."/>
            <person name="Ho P.L."/>
            <person name="Giovanni D."/>
            <person name="Mendonca R."/>
            <person name="Onofrio V."/>
            <person name="Landulfo G."/>
            <person name="Ramirez D."/>
            <person name="Barros-Battesti D."/>
        </authorList>
    </citation>
    <scope>NUCLEOTIDE SEQUENCE</scope>
    <source>
        <strain evidence="10">Female</strain>
        <tissue evidence="10">Salivary gland</tissue>
    </source>
</reference>
<protein>
    <submittedName>
        <fullName evidence="10">Transmembrane protein 8a</fullName>
    </submittedName>
</protein>
<feature type="non-terminal residue" evidence="10">
    <location>
        <position position="161"/>
    </location>
</feature>
<comment type="similarity">
    <text evidence="2">Belongs to the TMEM8 family.</text>
</comment>
<evidence type="ECO:0000256" key="1">
    <source>
        <dbReference type="ARBA" id="ARBA00004651"/>
    </source>
</evidence>
<proteinExistence type="inferred from homology"/>
<comment type="subcellular location">
    <subcellularLocation>
        <location evidence="1">Cell membrane</location>
        <topology evidence="1">Multi-pass membrane protein</topology>
    </subcellularLocation>
</comment>
<organism evidence="10">
    <name type="scientific">Ornithodoros brasiliensis</name>
    <name type="common">Mouro tick</name>
    <dbReference type="NCBI Taxonomy" id="888526"/>
    <lineage>
        <taxon>Eukaryota</taxon>
        <taxon>Metazoa</taxon>
        <taxon>Ecdysozoa</taxon>
        <taxon>Arthropoda</taxon>
        <taxon>Chelicerata</taxon>
        <taxon>Arachnida</taxon>
        <taxon>Acari</taxon>
        <taxon>Parasitiformes</taxon>
        <taxon>Ixodida</taxon>
        <taxon>Ixodoidea</taxon>
        <taxon>Argasidae</taxon>
        <taxon>Ornithodorinae</taxon>
        <taxon>Ornithodoros</taxon>
    </lineage>
</organism>
<keyword evidence="4 7" id="KW-0812">Transmembrane</keyword>
<evidence type="ECO:0000256" key="2">
    <source>
        <dbReference type="ARBA" id="ARBA00005542"/>
    </source>
</evidence>
<dbReference type="EMBL" id="GETE01001331">
    <property type="protein sequence ID" value="JAT78681.1"/>
    <property type="molecule type" value="Transcribed_RNA"/>
</dbReference>
<evidence type="ECO:0000259" key="8">
    <source>
        <dbReference type="PROSITE" id="PS00022"/>
    </source>
</evidence>